<dbReference type="CDD" id="cd00390">
    <property type="entry name" value="Urease_gamma"/>
    <property type="match status" value="1"/>
</dbReference>
<comment type="subunit">
    <text evidence="4">Heterotrimer of UreA (gamma), UreB (beta) and UreC (alpha) subunits. Three heterotrimers associate to form the active enzyme.</text>
</comment>
<dbReference type="InterPro" id="IPR012010">
    <property type="entry name" value="Urease_gamma"/>
</dbReference>
<dbReference type="EMBL" id="FOGB01000004">
    <property type="protein sequence ID" value="SEQ53143.1"/>
    <property type="molecule type" value="Genomic_DNA"/>
</dbReference>
<comment type="similarity">
    <text evidence="4 5">Belongs to the urease gamma subunit family.</text>
</comment>
<keyword evidence="7" id="KW-1185">Reference proteome</keyword>
<keyword evidence="2 4" id="KW-0378">Hydrolase</keyword>
<dbReference type="GO" id="GO:0009039">
    <property type="term" value="F:urease activity"/>
    <property type="evidence" value="ECO:0007669"/>
    <property type="project" value="UniProtKB-UniRule"/>
</dbReference>
<dbReference type="Gene3D" id="3.30.280.10">
    <property type="entry name" value="Urease, gamma-like subunit"/>
    <property type="match status" value="1"/>
</dbReference>
<dbReference type="GO" id="GO:0016151">
    <property type="term" value="F:nickel cation binding"/>
    <property type="evidence" value="ECO:0007669"/>
    <property type="project" value="InterPro"/>
</dbReference>
<dbReference type="HAMAP" id="MF_00739">
    <property type="entry name" value="Urease_gamma"/>
    <property type="match status" value="1"/>
</dbReference>
<evidence type="ECO:0000256" key="5">
    <source>
        <dbReference type="RuleBase" id="RU003850"/>
    </source>
</evidence>
<dbReference type="AlphaFoldDB" id="A0A1H9GT08"/>
<protein>
    <recommendedName>
        <fullName evidence="4 5">Urease subunit gamma</fullName>
        <ecNumber evidence="4 5">3.5.1.5</ecNumber>
    </recommendedName>
    <alternativeName>
        <fullName evidence="4">Urea amidohydrolase subunit gamma</fullName>
    </alternativeName>
</protein>
<evidence type="ECO:0000256" key="2">
    <source>
        <dbReference type="ARBA" id="ARBA00022801"/>
    </source>
</evidence>
<dbReference type="InterPro" id="IPR050069">
    <property type="entry name" value="Urease_subunit"/>
</dbReference>
<name>A0A1H9GT08_9GAMM</name>
<dbReference type="PANTHER" id="PTHR33569:SF1">
    <property type="entry name" value="UREASE"/>
    <property type="match status" value="1"/>
</dbReference>
<comment type="subcellular location">
    <subcellularLocation>
        <location evidence="4 5">Cytoplasm</location>
    </subcellularLocation>
</comment>
<dbReference type="STRING" id="355243.SAMN03080615_01870"/>
<keyword evidence="1 4" id="KW-0963">Cytoplasm</keyword>
<dbReference type="PANTHER" id="PTHR33569">
    <property type="entry name" value="UREASE"/>
    <property type="match status" value="1"/>
</dbReference>
<dbReference type="InterPro" id="IPR036463">
    <property type="entry name" value="Urease_gamma_sf"/>
</dbReference>
<proteinExistence type="inferred from homology"/>
<accession>A0A1H9GT08</accession>
<dbReference type="GO" id="GO:0043419">
    <property type="term" value="P:urea catabolic process"/>
    <property type="evidence" value="ECO:0007669"/>
    <property type="project" value="UniProtKB-UniRule"/>
</dbReference>
<dbReference type="EC" id="3.5.1.5" evidence="4 5"/>
<organism evidence="6 7">
    <name type="scientific">Amphritea atlantica</name>
    <dbReference type="NCBI Taxonomy" id="355243"/>
    <lineage>
        <taxon>Bacteria</taxon>
        <taxon>Pseudomonadati</taxon>
        <taxon>Pseudomonadota</taxon>
        <taxon>Gammaproteobacteria</taxon>
        <taxon>Oceanospirillales</taxon>
        <taxon>Oceanospirillaceae</taxon>
        <taxon>Amphritea</taxon>
    </lineage>
</organism>
<dbReference type="OrthoDB" id="9797217at2"/>
<dbReference type="NCBIfam" id="NF009712">
    <property type="entry name" value="PRK13241.1"/>
    <property type="match status" value="1"/>
</dbReference>
<evidence type="ECO:0000256" key="3">
    <source>
        <dbReference type="ARBA" id="ARBA00047778"/>
    </source>
</evidence>
<comment type="catalytic activity">
    <reaction evidence="3 4 5">
        <text>urea + 2 H2O + H(+) = hydrogencarbonate + 2 NH4(+)</text>
        <dbReference type="Rhea" id="RHEA:20557"/>
        <dbReference type="ChEBI" id="CHEBI:15377"/>
        <dbReference type="ChEBI" id="CHEBI:15378"/>
        <dbReference type="ChEBI" id="CHEBI:16199"/>
        <dbReference type="ChEBI" id="CHEBI:17544"/>
        <dbReference type="ChEBI" id="CHEBI:28938"/>
        <dbReference type="EC" id="3.5.1.5"/>
    </reaction>
</comment>
<dbReference type="RefSeq" id="WP_091356988.1">
    <property type="nucleotide sequence ID" value="NZ_AP025284.1"/>
</dbReference>
<comment type="pathway">
    <text evidence="4">Nitrogen metabolism; urea degradation; CO(2) and NH(3) from urea (urease route): step 1/1.</text>
</comment>
<dbReference type="GO" id="GO:0005737">
    <property type="term" value="C:cytoplasm"/>
    <property type="evidence" value="ECO:0007669"/>
    <property type="project" value="UniProtKB-SubCell"/>
</dbReference>
<sequence length="100" mass="11115">MELLPREKDKLLVFTAALLAERRLNRGLKLNYPEAMAYLTMEIMEGARDGKTVAELMGYGKTLLSADQVMPGVVELIHEVQVEATFPDGTKLVTVHNPIC</sequence>
<dbReference type="UniPathway" id="UPA00258">
    <property type="reaction ID" value="UER00370"/>
</dbReference>
<evidence type="ECO:0000256" key="1">
    <source>
        <dbReference type="ARBA" id="ARBA00022490"/>
    </source>
</evidence>
<evidence type="ECO:0000313" key="6">
    <source>
        <dbReference type="EMBL" id="SEQ53143.1"/>
    </source>
</evidence>
<dbReference type="PIRSF" id="PIRSF001223">
    <property type="entry name" value="Urease_gamma"/>
    <property type="match status" value="1"/>
</dbReference>
<dbReference type="SUPFAM" id="SSF54111">
    <property type="entry name" value="Urease, gamma-subunit"/>
    <property type="match status" value="1"/>
</dbReference>
<dbReference type="Proteomes" id="UP000198749">
    <property type="component" value="Unassembled WGS sequence"/>
</dbReference>
<dbReference type="InterPro" id="IPR002026">
    <property type="entry name" value="Urease_gamma/gamma-beta_su"/>
</dbReference>
<evidence type="ECO:0000313" key="7">
    <source>
        <dbReference type="Proteomes" id="UP000198749"/>
    </source>
</evidence>
<evidence type="ECO:0000256" key="4">
    <source>
        <dbReference type="HAMAP-Rule" id="MF_00739"/>
    </source>
</evidence>
<reference evidence="7" key="1">
    <citation type="submission" date="2016-10" db="EMBL/GenBank/DDBJ databases">
        <authorList>
            <person name="Varghese N."/>
            <person name="Submissions S."/>
        </authorList>
    </citation>
    <scope>NUCLEOTIDE SEQUENCE [LARGE SCALE GENOMIC DNA]</scope>
    <source>
        <strain evidence="7">DSM 18887</strain>
    </source>
</reference>
<gene>
    <name evidence="4" type="primary">ureA</name>
    <name evidence="6" type="ORF">SAMN03080615_01870</name>
</gene>
<dbReference type="NCBIfam" id="TIGR00193">
    <property type="entry name" value="urease_gam"/>
    <property type="match status" value="1"/>
</dbReference>
<dbReference type="Pfam" id="PF00547">
    <property type="entry name" value="Urease_gamma"/>
    <property type="match status" value="1"/>
</dbReference>